<dbReference type="eggNOG" id="COG3539">
    <property type="taxonomic scope" value="Bacteria"/>
</dbReference>
<proteinExistence type="inferred from homology"/>
<comment type="subcellular location">
    <subcellularLocation>
        <location evidence="1">Fimbrium</location>
    </subcellularLocation>
</comment>
<dbReference type="STRING" id="123899.SAMEA3906487_00771"/>
<dbReference type="Gene3D" id="2.60.40.1090">
    <property type="entry name" value="Fimbrial-type adhesion domain"/>
    <property type="match status" value="1"/>
</dbReference>
<evidence type="ECO:0000313" key="6">
    <source>
        <dbReference type="EMBL" id="SAI67511.1"/>
    </source>
</evidence>
<dbReference type="Proteomes" id="UP000076825">
    <property type="component" value="Chromosome 1"/>
</dbReference>
<dbReference type="InterPro" id="IPR039458">
    <property type="entry name" value="FimA-like"/>
</dbReference>
<keyword evidence="7" id="KW-1185">Reference proteome</keyword>
<dbReference type="PANTHER" id="PTHR33420:SF3">
    <property type="entry name" value="FIMBRIAL SUBUNIT ELFA"/>
    <property type="match status" value="1"/>
</dbReference>
<dbReference type="InterPro" id="IPR036937">
    <property type="entry name" value="Adhesion_dom_fimbrial_sf"/>
</dbReference>
<dbReference type="AlphaFoldDB" id="A0A157QFK6"/>
<dbReference type="InterPro" id="IPR008966">
    <property type="entry name" value="Adhesion_dom_sf"/>
</dbReference>
<dbReference type="Pfam" id="PF16970">
    <property type="entry name" value="FimA"/>
    <property type="match status" value="1"/>
</dbReference>
<dbReference type="GO" id="GO:0043709">
    <property type="term" value="P:cell adhesion involved in single-species biofilm formation"/>
    <property type="evidence" value="ECO:0007669"/>
    <property type="project" value="TreeGrafter"/>
</dbReference>
<dbReference type="EMBL" id="LT546645">
    <property type="protein sequence ID" value="SAI67511.1"/>
    <property type="molecule type" value="Genomic_DNA"/>
</dbReference>
<accession>A0A157QFK6</accession>
<name>A0A157QFK6_9BORD</name>
<dbReference type="KEGG" id="btrm:SAMEA390648700771"/>
<feature type="chain" id="PRO_5009816628" evidence="5">
    <location>
        <begin position="38"/>
        <end position="213"/>
    </location>
</feature>
<feature type="signal peptide" evidence="5">
    <location>
        <begin position="1"/>
        <end position="37"/>
    </location>
</feature>
<gene>
    <name evidence="6" type="primary">hifA_1</name>
    <name evidence="6" type="ORF">SAMEA3906487_00771</name>
</gene>
<dbReference type="SUPFAM" id="SSF49401">
    <property type="entry name" value="Bacterial adhesins"/>
    <property type="match status" value="1"/>
</dbReference>
<comment type="similarity">
    <text evidence="2">Belongs to the fimbrial protein family.</text>
</comment>
<keyword evidence="4" id="KW-0281">Fimbrium</keyword>
<evidence type="ECO:0000256" key="4">
    <source>
        <dbReference type="ARBA" id="ARBA00023263"/>
    </source>
</evidence>
<evidence type="ECO:0000256" key="5">
    <source>
        <dbReference type="SAM" id="SignalP"/>
    </source>
</evidence>
<reference evidence="6 7" key="1">
    <citation type="submission" date="2016-04" db="EMBL/GenBank/DDBJ databases">
        <authorList>
            <consortium name="Pathogen Informatics"/>
        </authorList>
    </citation>
    <scope>NUCLEOTIDE SEQUENCE [LARGE SCALE GENOMIC DNA]</scope>
    <source>
        <strain evidence="6 7">H044680328</strain>
    </source>
</reference>
<sequence length="213" mass="22460">MTRLPCRTAIAPCPRPLRRSLRLSLAALLLCSPVAHAVDGTITINGEIIDSTCKINGSTPPAHILVNLPKISTTALKAKGDIAGSTAFVIKLTECPASLSGEVKAYFEPGPTTDYDTGNLYAYKNTSAAAKEMASDIPESQASQGKADNVEIQLANPDGTPITIGASKNNAQGATLSSNAATLRYLARYYRSGTEAVSSGKLYTYVQYSIVYP</sequence>
<dbReference type="PANTHER" id="PTHR33420">
    <property type="entry name" value="FIMBRIAL SUBUNIT ELFA-RELATED"/>
    <property type="match status" value="1"/>
</dbReference>
<protein>
    <submittedName>
        <fullName evidence="6">Fimbrial subunit</fullName>
    </submittedName>
</protein>
<dbReference type="PATRIC" id="fig|123899.6.peg.744"/>
<dbReference type="GO" id="GO:0009289">
    <property type="term" value="C:pilus"/>
    <property type="evidence" value="ECO:0007669"/>
    <property type="project" value="UniProtKB-SubCell"/>
</dbReference>
<organism evidence="6 7">
    <name type="scientific">Bordetella trematum</name>
    <dbReference type="NCBI Taxonomy" id="123899"/>
    <lineage>
        <taxon>Bacteria</taxon>
        <taxon>Pseudomonadati</taxon>
        <taxon>Pseudomonadota</taxon>
        <taxon>Betaproteobacteria</taxon>
        <taxon>Burkholderiales</taxon>
        <taxon>Alcaligenaceae</taxon>
        <taxon>Bordetella</taxon>
    </lineage>
</organism>
<evidence type="ECO:0000256" key="1">
    <source>
        <dbReference type="ARBA" id="ARBA00004561"/>
    </source>
</evidence>
<dbReference type="InterPro" id="IPR050263">
    <property type="entry name" value="Bact_Fimbrial_Adh_Pro"/>
</dbReference>
<evidence type="ECO:0000256" key="3">
    <source>
        <dbReference type="ARBA" id="ARBA00022729"/>
    </source>
</evidence>
<evidence type="ECO:0000313" key="7">
    <source>
        <dbReference type="Proteomes" id="UP000076825"/>
    </source>
</evidence>
<keyword evidence="3 5" id="KW-0732">Signal</keyword>
<evidence type="ECO:0000256" key="2">
    <source>
        <dbReference type="ARBA" id="ARBA00006671"/>
    </source>
</evidence>
<dbReference type="OrthoDB" id="8640774at2"/>